<feature type="coiled-coil region" evidence="10">
    <location>
        <begin position="389"/>
        <end position="416"/>
    </location>
</feature>
<keyword evidence="7 10" id="KW-0175">Coiled coil</keyword>
<dbReference type="PANTHER" id="PTHR19378">
    <property type="entry name" value="GOLGIN- RELATED"/>
    <property type="match status" value="1"/>
</dbReference>
<evidence type="ECO:0000313" key="13">
    <source>
        <dbReference type="Proteomes" id="UP000318571"/>
    </source>
</evidence>
<dbReference type="OMA" id="CVNEVTM"/>
<dbReference type="GO" id="GO:0051225">
    <property type="term" value="P:spindle assembly"/>
    <property type="evidence" value="ECO:0007669"/>
    <property type="project" value="InterPro"/>
</dbReference>
<dbReference type="AlphaFoldDB" id="A0A553P9Z9"/>
<name>A0A553P9Z9_TIGCA</name>
<comment type="subcellular location">
    <subcellularLocation>
        <location evidence="1">Cytoplasm</location>
        <location evidence="1">Cytoskeleton</location>
        <location evidence="1">Spindle</location>
    </subcellularLocation>
</comment>
<feature type="coiled-coil region" evidence="10">
    <location>
        <begin position="101"/>
        <end position="177"/>
    </location>
</feature>
<evidence type="ECO:0000256" key="3">
    <source>
        <dbReference type="ARBA" id="ARBA00022490"/>
    </source>
</evidence>
<sequence length="581" mass="66372">MASDLGRNVLEAFQSVGCPGIEAWGADDLDWLASTSEETRSFLTWLTQSLEPELALTIDELEAWQRLQADRPDDILQGELLEEALASLVASEKAREDDMSLTELQLVVERLQEQLNLQSATLEDLDGVSSGLRGQQTRMGVSLSDLTPLMEKESRNVRQKQDQIMNLNEEYNDALDELCLAIQSIMDRLRTYGDQTKERPILLSEIDLEALQSGNATWMKSLENTFDALFTGEENVGEDDENVLNELSRLKDGLQIGQRNQWIAEAKFEGQKASLRHLKALQYQLTQGQLATDVGTLDKESIELERKIALLQSDISSLKRDQLVPLAENHGQLEVEKVVAIDLQNKCIESEFNFKKLEEFQEFLMSQRSLQTGLSGLLEIEKAQLSRLLEQFLQIISEMKALARDLEEEKTALENLSLFEMDQAKDQIHCQDHVMISLLSLLNEKSHHGEWREKDLMHVVQKLQTSIQSQEETKNQMEREMVDQQEQLNKGLPKLEKLINLDGWKHGSLTNPQILRQIQSLQQGMKGFELSVKNSLSQWEKENKAIQHDPHLYTQKRLWIDFLTNPKLLQANVDAMVKKAK</sequence>
<organism evidence="12 13">
    <name type="scientific">Tigriopus californicus</name>
    <name type="common">Marine copepod</name>
    <dbReference type="NCBI Taxonomy" id="6832"/>
    <lineage>
        <taxon>Eukaryota</taxon>
        <taxon>Metazoa</taxon>
        <taxon>Ecdysozoa</taxon>
        <taxon>Arthropoda</taxon>
        <taxon>Crustacea</taxon>
        <taxon>Multicrustacea</taxon>
        <taxon>Hexanauplia</taxon>
        <taxon>Copepoda</taxon>
        <taxon>Harpacticoida</taxon>
        <taxon>Harpacticidae</taxon>
        <taxon>Tigriopus</taxon>
    </lineage>
</organism>
<dbReference type="GO" id="GO:0072686">
    <property type="term" value="C:mitotic spindle"/>
    <property type="evidence" value="ECO:0007669"/>
    <property type="project" value="TreeGrafter"/>
</dbReference>
<evidence type="ECO:0000256" key="6">
    <source>
        <dbReference type="ARBA" id="ARBA00022776"/>
    </source>
</evidence>
<dbReference type="InterPro" id="IPR026206">
    <property type="entry name" value="HAUS3"/>
</dbReference>
<dbReference type="Proteomes" id="UP000318571">
    <property type="component" value="Chromosome 2"/>
</dbReference>
<evidence type="ECO:0000259" key="11">
    <source>
        <dbReference type="Pfam" id="PF14932"/>
    </source>
</evidence>
<keyword evidence="3" id="KW-0963">Cytoplasm</keyword>
<feature type="coiled-coil region" evidence="10">
    <location>
        <begin position="460"/>
        <end position="487"/>
    </location>
</feature>
<dbReference type="GO" id="GO:0070652">
    <property type="term" value="C:HAUS complex"/>
    <property type="evidence" value="ECO:0007669"/>
    <property type="project" value="InterPro"/>
</dbReference>
<evidence type="ECO:0000256" key="5">
    <source>
        <dbReference type="ARBA" id="ARBA00022701"/>
    </source>
</evidence>
<keyword evidence="8" id="KW-0206">Cytoskeleton</keyword>
<protein>
    <recommendedName>
        <fullName evidence="11">HAUS augmin-like complex subunit 3 N-terminal domain-containing protein</fullName>
    </recommendedName>
</protein>
<dbReference type="InterPro" id="IPR032733">
    <property type="entry name" value="HAUS3_N"/>
</dbReference>
<evidence type="ECO:0000256" key="9">
    <source>
        <dbReference type="ARBA" id="ARBA00023306"/>
    </source>
</evidence>
<dbReference type="GO" id="GO:0051301">
    <property type="term" value="P:cell division"/>
    <property type="evidence" value="ECO:0007669"/>
    <property type="project" value="UniProtKB-KW"/>
</dbReference>
<dbReference type="GO" id="GO:0031023">
    <property type="term" value="P:microtubule organizing center organization"/>
    <property type="evidence" value="ECO:0007669"/>
    <property type="project" value="TreeGrafter"/>
</dbReference>
<evidence type="ECO:0000256" key="1">
    <source>
        <dbReference type="ARBA" id="ARBA00004186"/>
    </source>
</evidence>
<evidence type="ECO:0000313" key="12">
    <source>
        <dbReference type="EMBL" id="TRY74515.1"/>
    </source>
</evidence>
<evidence type="ECO:0000256" key="7">
    <source>
        <dbReference type="ARBA" id="ARBA00023054"/>
    </source>
</evidence>
<evidence type="ECO:0000256" key="8">
    <source>
        <dbReference type="ARBA" id="ARBA00023212"/>
    </source>
</evidence>
<evidence type="ECO:0000256" key="10">
    <source>
        <dbReference type="SAM" id="Coils"/>
    </source>
</evidence>
<dbReference type="PANTHER" id="PTHR19378:SF0">
    <property type="entry name" value="HAUS AUGMIN-LIKE COMPLEX SUBUNIT 3"/>
    <property type="match status" value="1"/>
</dbReference>
<keyword evidence="6" id="KW-0498">Mitosis</keyword>
<evidence type="ECO:0000256" key="2">
    <source>
        <dbReference type="ARBA" id="ARBA00009645"/>
    </source>
</evidence>
<dbReference type="EMBL" id="VCGU01000005">
    <property type="protein sequence ID" value="TRY74515.1"/>
    <property type="molecule type" value="Genomic_DNA"/>
</dbReference>
<dbReference type="GO" id="GO:0005815">
    <property type="term" value="C:microtubule organizing center"/>
    <property type="evidence" value="ECO:0007669"/>
    <property type="project" value="TreeGrafter"/>
</dbReference>
<comment type="caution">
    <text evidence="12">The sequence shown here is derived from an EMBL/GenBank/DDBJ whole genome shotgun (WGS) entry which is preliminary data.</text>
</comment>
<keyword evidence="13" id="KW-1185">Reference proteome</keyword>
<gene>
    <name evidence="12" type="ORF">TCAL_00756</name>
</gene>
<dbReference type="GO" id="GO:0005874">
    <property type="term" value="C:microtubule"/>
    <property type="evidence" value="ECO:0007669"/>
    <property type="project" value="UniProtKB-KW"/>
</dbReference>
<keyword evidence="9" id="KW-0131">Cell cycle</keyword>
<feature type="domain" description="HAUS augmin-like complex subunit 3 N-terminal" evidence="11">
    <location>
        <begin position="31"/>
        <end position="242"/>
    </location>
</feature>
<keyword evidence="4" id="KW-0132">Cell division</keyword>
<comment type="similarity">
    <text evidence="2">Belongs to the HAUS3 family.</text>
</comment>
<dbReference type="Pfam" id="PF14932">
    <property type="entry name" value="HAUS-augmin3"/>
    <property type="match status" value="1"/>
</dbReference>
<keyword evidence="5" id="KW-0493">Microtubule</keyword>
<accession>A0A553P9Z9</accession>
<reference evidence="12 13" key="1">
    <citation type="journal article" date="2018" name="Nat. Ecol. Evol.">
        <title>Genomic signatures of mitonuclear coevolution across populations of Tigriopus californicus.</title>
        <authorList>
            <person name="Barreto F.S."/>
            <person name="Watson E.T."/>
            <person name="Lima T.G."/>
            <person name="Willett C.S."/>
            <person name="Edmands S."/>
            <person name="Li W."/>
            <person name="Burton R.S."/>
        </authorList>
    </citation>
    <scope>NUCLEOTIDE SEQUENCE [LARGE SCALE GENOMIC DNA]</scope>
    <source>
        <strain evidence="12 13">San Diego</strain>
    </source>
</reference>
<evidence type="ECO:0000256" key="4">
    <source>
        <dbReference type="ARBA" id="ARBA00022618"/>
    </source>
</evidence>
<proteinExistence type="inferred from homology"/>